<evidence type="ECO:0000259" key="1">
    <source>
        <dbReference type="PROSITE" id="PS50404"/>
    </source>
</evidence>
<name>A0A8J7S885_9PROT</name>
<accession>A0A8J7S885</accession>
<evidence type="ECO:0000313" key="2">
    <source>
        <dbReference type="EMBL" id="MBP5857242.1"/>
    </source>
</evidence>
<dbReference type="GO" id="GO:0006559">
    <property type="term" value="P:L-phenylalanine catabolic process"/>
    <property type="evidence" value="ECO:0007669"/>
    <property type="project" value="TreeGrafter"/>
</dbReference>
<dbReference type="GO" id="GO:0004364">
    <property type="term" value="F:glutathione transferase activity"/>
    <property type="evidence" value="ECO:0007669"/>
    <property type="project" value="TreeGrafter"/>
</dbReference>
<proteinExistence type="predicted"/>
<dbReference type="CDD" id="cd03043">
    <property type="entry name" value="GST_N_1"/>
    <property type="match status" value="1"/>
</dbReference>
<dbReference type="InterPro" id="IPR004045">
    <property type="entry name" value="Glutathione_S-Trfase_N"/>
</dbReference>
<protein>
    <submittedName>
        <fullName evidence="2">Glutathione S-transferase</fullName>
    </submittedName>
</protein>
<dbReference type="RefSeq" id="WP_210681832.1">
    <property type="nucleotide sequence ID" value="NZ_JAGMWN010000004.1"/>
</dbReference>
<dbReference type="PANTHER" id="PTHR42673">
    <property type="entry name" value="MALEYLACETOACETATE ISOMERASE"/>
    <property type="match status" value="1"/>
</dbReference>
<sequence length="250" mass="27975">MPDPASKTDHALTLHIGNRTYSSWSMRAWLVLAASGLDFREEMIRLREPGFREKLANASPGATVPALHDGRLVLSETLAIAEYVAECAPDAGLWPEDRQDRALARMMAVRMAVGFKALRDACPMNVSQRFETRKTPGAVLEDVAQLEALWRPRFMVPRDARDGPFLFGRFGIVDAFFAPIAMRFYTYRIPVSLDVSAYVDALIAAPLVRRWLEDARAEPPRDPEVVGDFARNDHTPGDFPILTHPALRTT</sequence>
<dbReference type="InterPro" id="IPR036249">
    <property type="entry name" value="Thioredoxin-like_sf"/>
</dbReference>
<reference evidence="2" key="1">
    <citation type="submission" date="2021-04" db="EMBL/GenBank/DDBJ databases">
        <authorList>
            <person name="Zhang D.-C."/>
        </authorList>
    </citation>
    <scope>NUCLEOTIDE SEQUENCE</scope>
    <source>
        <strain evidence="2">CGMCC 1.15697</strain>
    </source>
</reference>
<dbReference type="Proteomes" id="UP000672602">
    <property type="component" value="Unassembled WGS sequence"/>
</dbReference>
<dbReference type="GO" id="GO:0016034">
    <property type="term" value="F:maleylacetoacetate isomerase activity"/>
    <property type="evidence" value="ECO:0007669"/>
    <property type="project" value="TreeGrafter"/>
</dbReference>
<dbReference type="Pfam" id="PF13409">
    <property type="entry name" value="GST_N_2"/>
    <property type="match status" value="1"/>
</dbReference>
<keyword evidence="3" id="KW-1185">Reference proteome</keyword>
<feature type="domain" description="GST N-terminal" evidence="1">
    <location>
        <begin position="12"/>
        <end position="92"/>
    </location>
</feature>
<dbReference type="InterPro" id="IPR036282">
    <property type="entry name" value="Glutathione-S-Trfase_C_sf"/>
</dbReference>
<organism evidence="2 3">
    <name type="scientific">Marivibrio halodurans</name>
    <dbReference type="NCBI Taxonomy" id="2039722"/>
    <lineage>
        <taxon>Bacteria</taxon>
        <taxon>Pseudomonadati</taxon>
        <taxon>Pseudomonadota</taxon>
        <taxon>Alphaproteobacteria</taxon>
        <taxon>Rhodospirillales</taxon>
        <taxon>Rhodospirillaceae</taxon>
        <taxon>Marivibrio</taxon>
    </lineage>
</organism>
<evidence type="ECO:0000313" key="3">
    <source>
        <dbReference type="Proteomes" id="UP000672602"/>
    </source>
</evidence>
<dbReference type="SFLD" id="SFLDS00019">
    <property type="entry name" value="Glutathione_Transferase_(cytos"/>
    <property type="match status" value="1"/>
</dbReference>
<dbReference type="Gene3D" id="3.40.30.10">
    <property type="entry name" value="Glutaredoxin"/>
    <property type="match status" value="1"/>
</dbReference>
<dbReference type="SUPFAM" id="SSF52833">
    <property type="entry name" value="Thioredoxin-like"/>
    <property type="match status" value="1"/>
</dbReference>
<dbReference type="SUPFAM" id="SSF47616">
    <property type="entry name" value="GST C-terminal domain-like"/>
    <property type="match status" value="1"/>
</dbReference>
<dbReference type="Pfam" id="PF13410">
    <property type="entry name" value="GST_C_2"/>
    <property type="match status" value="1"/>
</dbReference>
<dbReference type="PANTHER" id="PTHR42673:SF4">
    <property type="entry name" value="MALEYLACETOACETATE ISOMERASE"/>
    <property type="match status" value="1"/>
</dbReference>
<dbReference type="PROSITE" id="PS50404">
    <property type="entry name" value="GST_NTER"/>
    <property type="match status" value="1"/>
</dbReference>
<dbReference type="Gene3D" id="1.20.1050.10">
    <property type="match status" value="1"/>
</dbReference>
<gene>
    <name evidence="2" type="ORF">KAJ83_09500</name>
</gene>
<comment type="caution">
    <text evidence="2">The sequence shown here is derived from an EMBL/GenBank/DDBJ whole genome shotgun (WGS) entry which is preliminary data.</text>
</comment>
<dbReference type="EMBL" id="JAGMWN010000004">
    <property type="protein sequence ID" value="MBP5857242.1"/>
    <property type="molecule type" value="Genomic_DNA"/>
</dbReference>
<dbReference type="GO" id="GO:0006749">
    <property type="term" value="P:glutathione metabolic process"/>
    <property type="evidence" value="ECO:0007669"/>
    <property type="project" value="TreeGrafter"/>
</dbReference>
<dbReference type="InterPro" id="IPR040079">
    <property type="entry name" value="Glutathione_S-Trfase"/>
</dbReference>
<dbReference type="AlphaFoldDB" id="A0A8J7S885"/>